<gene>
    <name evidence="2" type="ORF">KUA55_09475</name>
</gene>
<sequence>MEQILAIAVIAFILYFAIRMGSLLWRVAGVLIVLYLVVNYHEVALNQLENFVVNPDFAVLWDKISLAASGIWTQVTGLFQGVSA</sequence>
<name>A0ABS6TDF2_9ENTE</name>
<evidence type="ECO:0008006" key="4">
    <source>
        <dbReference type="Google" id="ProtNLM"/>
    </source>
</evidence>
<reference evidence="2 3" key="1">
    <citation type="submission" date="2021-06" db="EMBL/GenBank/DDBJ databases">
        <title>Enterococcus alishanensis sp. nov., a novel lactic acid bacterium isolated from fresh coffee beans.</title>
        <authorList>
            <person name="Chen Y.-S."/>
        </authorList>
    </citation>
    <scope>NUCLEOTIDE SEQUENCE [LARGE SCALE GENOMIC DNA]</scope>
    <source>
        <strain evidence="2 3">ALS3</strain>
    </source>
</reference>
<keyword evidence="1" id="KW-0812">Transmembrane</keyword>
<keyword evidence="1" id="KW-0472">Membrane</keyword>
<dbReference type="RefSeq" id="WP_218325953.1">
    <property type="nucleotide sequence ID" value="NZ_JAHUZB010000003.1"/>
</dbReference>
<proteinExistence type="predicted"/>
<dbReference type="EMBL" id="JAHUZB010000003">
    <property type="protein sequence ID" value="MBV7390911.1"/>
    <property type="molecule type" value="Genomic_DNA"/>
</dbReference>
<comment type="caution">
    <text evidence="2">The sequence shown here is derived from an EMBL/GenBank/DDBJ whole genome shotgun (WGS) entry which is preliminary data.</text>
</comment>
<accession>A0ABS6TDF2</accession>
<feature type="transmembrane region" description="Helical" evidence="1">
    <location>
        <begin position="6"/>
        <end position="38"/>
    </location>
</feature>
<evidence type="ECO:0000256" key="1">
    <source>
        <dbReference type="SAM" id="Phobius"/>
    </source>
</evidence>
<keyword evidence="1" id="KW-1133">Transmembrane helix</keyword>
<evidence type="ECO:0000313" key="2">
    <source>
        <dbReference type="EMBL" id="MBV7390911.1"/>
    </source>
</evidence>
<keyword evidence="3" id="KW-1185">Reference proteome</keyword>
<protein>
    <recommendedName>
        <fullName evidence="4">CvpA family protein</fullName>
    </recommendedName>
</protein>
<organism evidence="2 3">
    <name type="scientific">Enterococcus alishanensis</name>
    <dbReference type="NCBI Taxonomy" id="1303817"/>
    <lineage>
        <taxon>Bacteria</taxon>
        <taxon>Bacillati</taxon>
        <taxon>Bacillota</taxon>
        <taxon>Bacilli</taxon>
        <taxon>Lactobacillales</taxon>
        <taxon>Enterococcaceae</taxon>
        <taxon>Enterococcus</taxon>
    </lineage>
</organism>
<dbReference type="Proteomes" id="UP000774130">
    <property type="component" value="Unassembled WGS sequence"/>
</dbReference>
<evidence type="ECO:0000313" key="3">
    <source>
        <dbReference type="Proteomes" id="UP000774130"/>
    </source>
</evidence>